<dbReference type="PANTHER" id="PTHR24353">
    <property type="entry name" value="CYCLIC NUCLEOTIDE-DEPENDENT PROTEIN KINASE"/>
    <property type="match status" value="1"/>
</dbReference>
<dbReference type="InterPro" id="IPR011009">
    <property type="entry name" value="Kinase-like_dom_sf"/>
</dbReference>
<dbReference type="PANTHER" id="PTHR24353:SF111">
    <property type="match status" value="1"/>
</dbReference>
<dbReference type="PROSITE" id="PS00107">
    <property type="entry name" value="PROTEIN_KINASE_ATP"/>
    <property type="match status" value="1"/>
</dbReference>
<evidence type="ECO:0000259" key="11">
    <source>
        <dbReference type="PROSITE" id="PS51285"/>
    </source>
</evidence>
<dbReference type="CDD" id="cd05572">
    <property type="entry name" value="STKc_cGK"/>
    <property type="match status" value="1"/>
</dbReference>
<dbReference type="RefSeq" id="XP_032805520.1">
    <property type="nucleotide sequence ID" value="XM_032949629.1"/>
</dbReference>
<feature type="binding site" evidence="7">
    <location>
        <position position="100"/>
    </location>
    <ligand>
        <name>ATP</name>
        <dbReference type="ChEBI" id="CHEBI:30616"/>
    </ligand>
</feature>
<evidence type="ECO:0000256" key="3">
    <source>
        <dbReference type="ARBA" id="ARBA00022679"/>
    </source>
</evidence>
<dbReference type="Gene3D" id="1.10.510.10">
    <property type="entry name" value="Transferase(Phosphotransferase) domain 1"/>
    <property type="match status" value="1"/>
</dbReference>
<dbReference type="EC" id="2.7.11.1" evidence="1"/>
<dbReference type="GO" id="GO:0004692">
    <property type="term" value="F:cGMP-dependent protein kinase activity"/>
    <property type="evidence" value="ECO:0007669"/>
    <property type="project" value="InterPro"/>
</dbReference>
<feature type="region of interest" description="Disordered" evidence="9">
    <location>
        <begin position="25"/>
        <end position="45"/>
    </location>
</feature>
<evidence type="ECO:0000256" key="8">
    <source>
        <dbReference type="RuleBase" id="RU000304"/>
    </source>
</evidence>
<keyword evidence="3" id="KW-0808">Transferase</keyword>
<dbReference type="PROSITE" id="PS00108">
    <property type="entry name" value="PROTEIN_KINASE_ST"/>
    <property type="match status" value="1"/>
</dbReference>
<evidence type="ECO:0000256" key="9">
    <source>
        <dbReference type="SAM" id="MobiDB-lite"/>
    </source>
</evidence>
<evidence type="ECO:0000256" key="1">
    <source>
        <dbReference type="ARBA" id="ARBA00012513"/>
    </source>
</evidence>
<comment type="similarity">
    <text evidence="8">Belongs to the protein kinase superfamily.</text>
</comment>
<keyword evidence="6 7" id="KW-0067">ATP-binding</keyword>
<dbReference type="InterPro" id="IPR000961">
    <property type="entry name" value="AGC-kinase_C"/>
</dbReference>
<name>A0AAJ7WPT8_PETMA</name>
<dbReference type="AlphaFoldDB" id="A0AAJ7WPT8"/>
<dbReference type="FunFam" id="1.10.510.10:FF:000210">
    <property type="entry name" value="Non-specific serine/threonine protein kinase"/>
    <property type="match status" value="1"/>
</dbReference>
<dbReference type="SMART" id="SM00220">
    <property type="entry name" value="S_TKc"/>
    <property type="match status" value="1"/>
</dbReference>
<dbReference type="InterPro" id="IPR000719">
    <property type="entry name" value="Prot_kinase_dom"/>
</dbReference>
<organism evidence="12 13">
    <name type="scientific">Petromyzon marinus</name>
    <name type="common">Sea lamprey</name>
    <dbReference type="NCBI Taxonomy" id="7757"/>
    <lineage>
        <taxon>Eukaryota</taxon>
        <taxon>Metazoa</taxon>
        <taxon>Chordata</taxon>
        <taxon>Craniata</taxon>
        <taxon>Vertebrata</taxon>
        <taxon>Cyclostomata</taxon>
        <taxon>Hyperoartia</taxon>
        <taxon>Petromyzontiformes</taxon>
        <taxon>Petromyzontidae</taxon>
        <taxon>Petromyzon</taxon>
    </lineage>
</organism>
<keyword evidence="5" id="KW-0418">Kinase</keyword>
<dbReference type="Gene3D" id="3.30.200.20">
    <property type="entry name" value="Phosphorylase Kinase, domain 1"/>
    <property type="match status" value="1"/>
</dbReference>
<dbReference type="FunFam" id="3.30.200.20:FF:000042">
    <property type="entry name" value="Aurora kinase A"/>
    <property type="match status" value="1"/>
</dbReference>
<evidence type="ECO:0000256" key="4">
    <source>
        <dbReference type="ARBA" id="ARBA00022741"/>
    </source>
</evidence>
<accession>A0AAJ7WPT8</accession>
<dbReference type="Pfam" id="PF00069">
    <property type="entry name" value="Pkinase"/>
    <property type="match status" value="1"/>
</dbReference>
<feature type="domain" description="AGC-kinase C-terminal" evidence="11">
    <location>
        <begin position="326"/>
        <end position="372"/>
    </location>
</feature>
<keyword evidence="4 7" id="KW-0547">Nucleotide-binding</keyword>
<keyword evidence="12" id="KW-1185">Reference proteome</keyword>
<dbReference type="GO" id="GO:0005524">
    <property type="term" value="F:ATP binding"/>
    <property type="evidence" value="ECO:0007669"/>
    <property type="project" value="UniProtKB-UniRule"/>
</dbReference>
<evidence type="ECO:0000313" key="12">
    <source>
        <dbReference type="Proteomes" id="UP001318040"/>
    </source>
</evidence>
<dbReference type="Proteomes" id="UP001318040">
    <property type="component" value="Chromosome 8"/>
</dbReference>
<evidence type="ECO:0000259" key="10">
    <source>
        <dbReference type="PROSITE" id="PS50011"/>
    </source>
</evidence>
<dbReference type="PROSITE" id="PS51285">
    <property type="entry name" value="AGC_KINASE_CTER"/>
    <property type="match status" value="1"/>
</dbReference>
<gene>
    <name evidence="13" type="primary">LOC116940203</name>
</gene>
<dbReference type="PROSITE" id="PS50011">
    <property type="entry name" value="PROTEIN_KINASE_DOM"/>
    <property type="match status" value="1"/>
</dbReference>
<evidence type="ECO:0000256" key="2">
    <source>
        <dbReference type="ARBA" id="ARBA00022527"/>
    </source>
</evidence>
<evidence type="ECO:0000313" key="13">
    <source>
        <dbReference type="RefSeq" id="XP_032805520.1"/>
    </source>
</evidence>
<reference evidence="13" key="1">
    <citation type="submission" date="2025-08" db="UniProtKB">
        <authorList>
            <consortium name="RefSeq"/>
        </authorList>
    </citation>
    <scope>IDENTIFICATION</scope>
    <source>
        <tissue evidence="13">Sperm</tissue>
    </source>
</reference>
<dbReference type="KEGG" id="pmrn:116940203"/>
<protein>
    <recommendedName>
        <fullName evidence="1">non-specific serine/threonine protein kinase</fullName>
        <ecNumber evidence="1">2.7.11.1</ecNumber>
    </recommendedName>
</protein>
<evidence type="ECO:0000256" key="6">
    <source>
        <dbReference type="ARBA" id="ARBA00022840"/>
    </source>
</evidence>
<keyword evidence="2 8" id="KW-0723">Serine/threonine-protein kinase</keyword>
<dbReference type="InterPro" id="IPR017441">
    <property type="entry name" value="Protein_kinase_ATP_BS"/>
</dbReference>
<evidence type="ECO:0000256" key="7">
    <source>
        <dbReference type="PROSITE-ProRule" id="PRU10141"/>
    </source>
</evidence>
<proteinExistence type="inferred from homology"/>
<dbReference type="SUPFAM" id="SSF56112">
    <property type="entry name" value="Protein kinase-like (PK-like)"/>
    <property type="match status" value="1"/>
</dbReference>
<dbReference type="InterPro" id="IPR035014">
    <property type="entry name" value="STKc_cGK"/>
</dbReference>
<sequence length="372" mass="42468">MQAEWDEALDSPARGCCPRFCLEDGTGGNFPSAKEAAEEEEEDEEGKETLKEVQMGAIPKLKLSDFSVVRTLGVGTYGHVELVQLKNTGTQYFAMKIVKKQEIKKNSHEEYIHLEKEIMHHSLSNFIVKLYCTFQDMECLYLLMEAGLGGELWDILQERGRFDEQTARFYMACVLEALSYLHSEGIVYRDLKPENIVLDHKGYAKLIDFGFSKRLLFGERTFTLCGTPEYMAPEVILGEGHDVSADYWSLGVLIYELLTGSPLFKSEDTVRTYSLILQGISFAMLQGKVSNRAENLIRSLCRVDPLQRLGSQGDGLEAVRTHRWFNRFVWEHLRNGTMEAPILPKVSYSDSQRDLKAYPEDRSTSATWYNDF</sequence>
<dbReference type="InterPro" id="IPR008271">
    <property type="entry name" value="Ser/Thr_kinase_AS"/>
</dbReference>
<feature type="domain" description="Protein kinase" evidence="10">
    <location>
        <begin position="66"/>
        <end position="325"/>
    </location>
</feature>
<evidence type="ECO:0000256" key="5">
    <source>
        <dbReference type="ARBA" id="ARBA00022777"/>
    </source>
</evidence>